<dbReference type="SMART" id="SM00490">
    <property type="entry name" value="HELICc"/>
    <property type="match status" value="1"/>
</dbReference>
<reference evidence="6" key="1">
    <citation type="journal article" date="2014" name="Front. Microbiol.">
        <title>High frequency of phylogenetically diverse reductive dehalogenase-homologous genes in deep subseafloor sedimentary metagenomes.</title>
        <authorList>
            <person name="Kawai M."/>
            <person name="Futagami T."/>
            <person name="Toyoda A."/>
            <person name="Takaki Y."/>
            <person name="Nishi S."/>
            <person name="Hori S."/>
            <person name="Arai W."/>
            <person name="Tsubouchi T."/>
            <person name="Morono Y."/>
            <person name="Uchiyama I."/>
            <person name="Ito T."/>
            <person name="Fujiyama A."/>
            <person name="Inagaki F."/>
            <person name="Takami H."/>
        </authorList>
    </citation>
    <scope>NUCLEOTIDE SEQUENCE</scope>
    <source>
        <strain evidence="6">Expedition CK06-06</strain>
    </source>
</reference>
<accession>X0YU89</accession>
<keyword evidence="2" id="KW-0378">Hydrolase</keyword>
<gene>
    <name evidence="6" type="ORF">S01H1_84072</name>
</gene>
<dbReference type="PANTHER" id="PTHR45766:SF3">
    <property type="entry name" value="DNA ANNEALING HELICASE AND ENDONUCLEASE ZRANB3"/>
    <property type="match status" value="1"/>
</dbReference>
<dbReference type="InterPro" id="IPR001650">
    <property type="entry name" value="Helicase_C-like"/>
</dbReference>
<dbReference type="InterPro" id="IPR049730">
    <property type="entry name" value="SNF2/RAD54-like_C"/>
</dbReference>
<dbReference type="PANTHER" id="PTHR45766">
    <property type="entry name" value="DNA ANNEALING HELICASE AND ENDONUCLEASE ZRANB3 FAMILY MEMBER"/>
    <property type="match status" value="1"/>
</dbReference>
<dbReference type="EMBL" id="BARS01057308">
    <property type="protein sequence ID" value="GAG50277.1"/>
    <property type="molecule type" value="Genomic_DNA"/>
</dbReference>
<proteinExistence type="predicted"/>
<organism evidence="6">
    <name type="scientific">marine sediment metagenome</name>
    <dbReference type="NCBI Taxonomy" id="412755"/>
    <lineage>
        <taxon>unclassified sequences</taxon>
        <taxon>metagenomes</taxon>
        <taxon>ecological metagenomes</taxon>
    </lineage>
</organism>
<evidence type="ECO:0000259" key="5">
    <source>
        <dbReference type="PROSITE" id="PS51194"/>
    </source>
</evidence>
<dbReference type="Gene3D" id="3.40.50.300">
    <property type="entry name" value="P-loop containing nucleotide triphosphate hydrolases"/>
    <property type="match status" value="1"/>
</dbReference>
<dbReference type="GO" id="GO:0005524">
    <property type="term" value="F:ATP binding"/>
    <property type="evidence" value="ECO:0007669"/>
    <property type="project" value="UniProtKB-KW"/>
</dbReference>
<dbReference type="GO" id="GO:0016787">
    <property type="term" value="F:hydrolase activity"/>
    <property type="evidence" value="ECO:0007669"/>
    <property type="project" value="UniProtKB-KW"/>
</dbReference>
<feature type="non-terminal residue" evidence="6">
    <location>
        <position position="145"/>
    </location>
</feature>
<protein>
    <recommendedName>
        <fullName evidence="5">Helicase C-terminal domain-containing protein</fullName>
    </recommendedName>
</protein>
<keyword evidence="1" id="KW-0547">Nucleotide-binding</keyword>
<feature type="non-terminal residue" evidence="6">
    <location>
        <position position="1"/>
    </location>
</feature>
<evidence type="ECO:0000313" key="6">
    <source>
        <dbReference type="EMBL" id="GAG50277.1"/>
    </source>
</evidence>
<dbReference type="GO" id="GO:0004386">
    <property type="term" value="F:helicase activity"/>
    <property type="evidence" value="ECO:0007669"/>
    <property type="project" value="UniProtKB-KW"/>
</dbReference>
<keyword evidence="3" id="KW-0347">Helicase</keyword>
<evidence type="ECO:0000256" key="3">
    <source>
        <dbReference type="ARBA" id="ARBA00022806"/>
    </source>
</evidence>
<dbReference type="SUPFAM" id="SSF52540">
    <property type="entry name" value="P-loop containing nucleoside triphosphate hydrolases"/>
    <property type="match status" value="1"/>
</dbReference>
<keyword evidence="4" id="KW-0067">ATP-binding</keyword>
<name>X0YU89_9ZZZZ</name>
<sequence length="145" mass="16213">EEVIVTETDEGDNDATHLSRIQKLKQFTSAVKSKRSYEFIQDVVDGEEKIVVFTEYIATTESIKEHFEDCAVVFTGKKNMNEKQEAVDKFMNDKNTSVFIGTNGAAGVGITLTSSSILLFIDKPWTPADVEQCYSRIFRLGSTAE</sequence>
<dbReference type="InterPro" id="IPR027417">
    <property type="entry name" value="P-loop_NTPase"/>
</dbReference>
<evidence type="ECO:0000256" key="4">
    <source>
        <dbReference type="ARBA" id="ARBA00022840"/>
    </source>
</evidence>
<dbReference type="GO" id="GO:0006281">
    <property type="term" value="P:DNA repair"/>
    <property type="evidence" value="ECO:0007669"/>
    <property type="project" value="TreeGrafter"/>
</dbReference>
<dbReference type="PROSITE" id="PS51194">
    <property type="entry name" value="HELICASE_CTER"/>
    <property type="match status" value="1"/>
</dbReference>
<evidence type="ECO:0000256" key="2">
    <source>
        <dbReference type="ARBA" id="ARBA00022801"/>
    </source>
</evidence>
<dbReference type="CDD" id="cd18793">
    <property type="entry name" value="SF2_C_SNF"/>
    <property type="match status" value="1"/>
</dbReference>
<feature type="domain" description="Helicase C-terminal" evidence="5">
    <location>
        <begin position="23"/>
        <end position="145"/>
    </location>
</feature>
<dbReference type="Pfam" id="PF00271">
    <property type="entry name" value="Helicase_C"/>
    <property type="match status" value="1"/>
</dbReference>
<dbReference type="AlphaFoldDB" id="X0YU89"/>
<dbReference type="GO" id="GO:0043596">
    <property type="term" value="C:nuclear replication fork"/>
    <property type="evidence" value="ECO:0007669"/>
    <property type="project" value="TreeGrafter"/>
</dbReference>
<evidence type="ECO:0000256" key="1">
    <source>
        <dbReference type="ARBA" id="ARBA00022741"/>
    </source>
</evidence>
<dbReference type="GO" id="GO:0031297">
    <property type="term" value="P:replication fork processing"/>
    <property type="evidence" value="ECO:0007669"/>
    <property type="project" value="TreeGrafter"/>
</dbReference>
<dbReference type="GO" id="GO:0004520">
    <property type="term" value="F:DNA endonuclease activity"/>
    <property type="evidence" value="ECO:0007669"/>
    <property type="project" value="TreeGrafter"/>
</dbReference>
<comment type="caution">
    <text evidence="6">The sequence shown here is derived from an EMBL/GenBank/DDBJ whole genome shotgun (WGS) entry which is preliminary data.</text>
</comment>